<name>A0A2P5HTM9_DIAHE</name>
<protein>
    <submittedName>
        <fullName evidence="2">Uncharacterized protein</fullName>
    </submittedName>
</protein>
<sequence length="68" mass="7575">METSDGDEQRDNARLGDASLAGLQPEPEPEPEPESQSQSQKMPLRAMRWNERMGDGASRKMNEVALFA</sequence>
<dbReference type="EMBL" id="MAVT02000767">
    <property type="protein sequence ID" value="POS73609.1"/>
    <property type="molecule type" value="Genomic_DNA"/>
</dbReference>
<evidence type="ECO:0000256" key="1">
    <source>
        <dbReference type="SAM" id="MobiDB-lite"/>
    </source>
</evidence>
<reference evidence="2" key="1">
    <citation type="submission" date="2017-09" db="EMBL/GenBank/DDBJ databases">
        <title>Polyketide synthases of a Diaporthe helianthi virulent isolate.</title>
        <authorList>
            <person name="Baroncelli R."/>
        </authorList>
    </citation>
    <scope>NUCLEOTIDE SEQUENCE [LARGE SCALE GENOMIC DNA]</scope>
    <source>
        <strain evidence="2">7/96</strain>
    </source>
</reference>
<dbReference type="InParanoid" id="A0A2P5HTM9"/>
<organism evidence="2 3">
    <name type="scientific">Diaporthe helianthi</name>
    <dbReference type="NCBI Taxonomy" id="158607"/>
    <lineage>
        <taxon>Eukaryota</taxon>
        <taxon>Fungi</taxon>
        <taxon>Dikarya</taxon>
        <taxon>Ascomycota</taxon>
        <taxon>Pezizomycotina</taxon>
        <taxon>Sordariomycetes</taxon>
        <taxon>Sordariomycetidae</taxon>
        <taxon>Diaporthales</taxon>
        <taxon>Diaporthaceae</taxon>
        <taxon>Diaporthe</taxon>
    </lineage>
</organism>
<comment type="caution">
    <text evidence="2">The sequence shown here is derived from an EMBL/GenBank/DDBJ whole genome shotgun (WGS) entry which is preliminary data.</text>
</comment>
<gene>
    <name evidence="2" type="ORF">DHEL01_v208001</name>
</gene>
<keyword evidence="3" id="KW-1185">Reference proteome</keyword>
<dbReference type="Proteomes" id="UP000094444">
    <property type="component" value="Unassembled WGS sequence"/>
</dbReference>
<proteinExistence type="predicted"/>
<accession>A0A2P5HTM9</accession>
<feature type="region of interest" description="Disordered" evidence="1">
    <location>
        <begin position="1"/>
        <end position="47"/>
    </location>
</feature>
<evidence type="ECO:0000313" key="3">
    <source>
        <dbReference type="Proteomes" id="UP000094444"/>
    </source>
</evidence>
<dbReference type="AlphaFoldDB" id="A0A2P5HTM9"/>
<evidence type="ECO:0000313" key="2">
    <source>
        <dbReference type="EMBL" id="POS73609.1"/>
    </source>
</evidence>